<dbReference type="AlphaFoldDB" id="F8QJL7"/>
<evidence type="ECO:0000256" key="1">
    <source>
        <dbReference type="SAM" id="SignalP"/>
    </source>
</evidence>
<protein>
    <submittedName>
        <fullName evidence="2">Uncharacterized protein</fullName>
    </submittedName>
</protein>
<dbReference type="HOGENOM" id="CLU_148805_2_0_1"/>
<proteinExistence type="predicted"/>
<feature type="chain" id="PRO_5003377334" evidence="1">
    <location>
        <begin position="19"/>
        <end position="78"/>
    </location>
</feature>
<dbReference type="Proteomes" id="UP000008063">
    <property type="component" value="Unassembled WGS sequence"/>
</dbReference>
<keyword evidence="3" id="KW-1185">Reference proteome</keyword>
<dbReference type="STRING" id="936435.F8QJL7"/>
<gene>
    <name evidence="2" type="ORF">SERLA73DRAFT_29428</name>
</gene>
<dbReference type="EMBL" id="GL945638">
    <property type="protein sequence ID" value="EGN91503.1"/>
    <property type="molecule type" value="Genomic_DNA"/>
</dbReference>
<dbReference type="OrthoDB" id="2669721at2759"/>
<dbReference type="OMA" id="CTHDNNN"/>
<accession>F8QJL7</accession>
<evidence type="ECO:0000313" key="2">
    <source>
        <dbReference type="EMBL" id="EGN91503.1"/>
    </source>
</evidence>
<dbReference type="InParanoid" id="F8QJL7"/>
<feature type="non-terminal residue" evidence="2">
    <location>
        <position position="78"/>
    </location>
</feature>
<organism evidence="3">
    <name type="scientific">Serpula lacrymans var. lacrymans (strain S7.3)</name>
    <name type="common">Dry rot fungus</name>
    <dbReference type="NCBI Taxonomy" id="936435"/>
    <lineage>
        <taxon>Eukaryota</taxon>
        <taxon>Fungi</taxon>
        <taxon>Dikarya</taxon>
        <taxon>Basidiomycota</taxon>
        <taxon>Agaricomycotina</taxon>
        <taxon>Agaricomycetes</taxon>
        <taxon>Agaricomycetidae</taxon>
        <taxon>Boletales</taxon>
        <taxon>Coniophorineae</taxon>
        <taxon>Serpulaceae</taxon>
        <taxon>Serpula</taxon>
    </lineage>
</organism>
<sequence length="78" mass="8348">TSRNILFMSKLFLALVTADGPAMAYLNGLVGHSGKFGCRLYCGLPGRLKAQSSHYSPTLLKPSGDYNVSGCTHDNNNV</sequence>
<reference evidence="3" key="1">
    <citation type="journal article" date="2011" name="Science">
        <title>The plant cell wall-decomposing machinery underlies the functional diversity of forest fungi.</title>
        <authorList>
            <person name="Eastwood D.C."/>
            <person name="Floudas D."/>
            <person name="Binder M."/>
            <person name="Majcherczyk A."/>
            <person name="Schneider P."/>
            <person name="Aerts A."/>
            <person name="Asiegbu F.O."/>
            <person name="Baker S.E."/>
            <person name="Barry K."/>
            <person name="Bendiksby M."/>
            <person name="Blumentritt M."/>
            <person name="Coutinho P.M."/>
            <person name="Cullen D."/>
            <person name="de Vries R.P."/>
            <person name="Gathman A."/>
            <person name="Goodell B."/>
            <person name="Henrissat B."/>
            <person name="Ihrmark K."/>
            <person name="Kauserud H."/>
            <person name="Kohler A."/>
            <person name="LaButti K."/>
            <person name="Lapidus A."/>
            <person name="Lavin J.L."/>
            <person name="Lee Y.-H."/>
            <person name="Lindquist E."/>
            <person name="Lilly W."/>
            <person name="Lucas S."/>
            <person name="Morin E."/>
            <person name="Murat C."/>
            <person name="Oguiza J.A."/>
            <person name="Park J."/>
            <person name="Pisabarro A.G."/>
            <person name="Riley R."/>
            <person name="Rosling A."/>
            <person name="Salamov A."/>
            <person name="Schmidt O."/>
            <person name="Schmutz J."/>
            <person name="Skrede I."/>
            <person name="Stenlid J."/>
            <person name="Wiebenga A."/>
            <person name="Xie X."/>
            <person name="Kuees U."/>
            <person name="Hibbett D.S."/>
            <person name="Hoffmeister D."/>
            <person name="Hoegberg N."/>
            <person name="Martin F."/>
            <person name="Grigoriev I.V."/>
            <person name="Watkinson S.C."/>
        </authorList>
    </citation>
    <scope>NUCLEOTIDE SEQUENCE [LARGE SCALE GENOMIC DNA]</scope>
    <source>
        <strain evidence="3">strain S7.3</strain>
    </source>
</reference>
<keyword evidence="1" id="KW-0732">Signal</keyword>
<name>F8QJL7_SERL3</name>
<evidence type="ECO:0000313" key="3">
    <source>
        <dbReference type="Proteomes" id="UP000008063"/>
    </source>
</evidence>
<feature type="non-terminal residue" evidence="2">
    <location>
        <position position="1"/>
    </location>
</feature>
<feature type="signal peptide" evidence="1">
    <location>
        <begin position="1"/>
        <end position="18"/>
    </location>
</feature>